<sequence length="518" mass="59450">MIVIYHSNDRAEACFANGAKIDIGVDQPVVKCIFDLAKQYPDEILAWCNSGLKDHFNTQDIESFLSAKNKLISCNPGTDFYLGNRIGYVEESPFINVKKDVVYPTWLMSGDAGAAHAGVFNSVRKYSSLQEGLDYFLNSTAKRFMPSGLLCYAEPGLLKYKNTTGSVASGNSELFRFVSQHYKKQWVILLFLNIWIYERKLPVLAFLKSLLYRKKRVTDIHFDNSKTSSKIAPESACIDVIIPTIGRKDHVYDILKDLSIQSKMPAKVIVIEQNPDVESHSELDFIANEAWPFPIKHIFTHQSGACNARNIALEHVDADLVFFADDDIRIESDFMSDVLKKMLHSEAQAVSVNCLLKGQVSTYRHIFQWHSFGSGCSFVFSRFLKGLQFNPGYEFGFGEDADFGMQLRNSGCDILFFPTPDILHLKAPAGGFRIKKRLAWHADEIQPKPSPTIMLHMLLHYTPQQQRSYKTTLFFKYYRIQRIKNPWAYYRRFQKQWDSSVFWAEELKKNPELNRLNN</sequence>
<dbReference type="Pfam" id="PF00535">
    <property type="entry name" value="Glycos_transf_2"/>
    <property type="match status" value="1"/>
</dbReference>
<dbReference type="GO" id="GO:0016740">
    <property type="term" value="F:transferase activity"/>
    <property type="evidence" value="ECO:0007669"/>
    <property type="project" value="UniProtKB-KW"/>
</dbReference>
<keyword evidence="3" id="KW-1185">Reference proteome</keyword>
<organism evidence="2 3">
    <name type="scientific">Flavobacterium pallidum</name>
    <dbReference type="NCBI Taxonomy" id="2172098"/>
    <lineage>
        <taxon>Bacteria</taxon>
        <taxon>Pseudomonadati</taxon>
        <taxon>Bacteroidota</taxon>
        <taxon>Flavobacteriia</taxon>
        <taxon>Flavobacteriales</taxon>
        <taxon>Flavobacteriaceae</taxon>
        <taxon>Flavobacterium</taxon>
    </lineage>
</organism>
<dbReference type="InterPro" id="IPR029044">
    <property type="entry name" value="Nucleotide-diphossugar_trans"/>
</dbReference>
<dbReference type="AlphaFoldDB" id="A0A2S1SH51"/>
<dbReference type="InterPro" id="IPR001173">
    <property type="entry name" value="Glyco_trans_2-like"/>
</dbReference>
<evidence type="ECO:0000259" key="1">
    <source>
        <dbReference type="Pfam" id="PF00535"/>
    </source>
</evidence>
<dbReference type="RefSeq" id="WP_108903463.1">
    <property type="nucleotide sequence ID" value="NZ_CP029187.1"/>
</dbReference>
<evidence type="ECO:0000313" key="2">
    <source>
        <dbReference type="EMBL" id="AWI25677.1"/>
    </source>
</evidence>
<proteinExistence type="predicted"/>
<feature type="domain" description="Glycosyltransferase 2-like" evidence="1">
    <location>
        <begin position="240"/>
        <end position="368"/>
    </location>
</feature>
<protein>
    <submittedName>
        <fullName evidence="2">Glycosyltransferase family 2 protein</fullName>
    </submittedName>
</protein>
<keyword evidence="2" id="KW-0808">Transferase</keyword>
<accession>A0A2S1SH51</accession>
<evidence type="ECO:0000313" key="3">
    <source>
        <dbReference type="Proteomes" id="UP000244937"/>
    </source>
</evidence>
<dbReference type="OrthoDB" id="1326385at2"/>
<dbReference type="Gene3D" id="3.90.550.10">
    <property type="entry name" value="Spore Coat Polysaccharide Biosynthesis Protein SpsA, Chain A"/>
    <property type="match status" value="1"/>
</dbReference>
<reference evidence="2 3" key="1">
    <citation type="submission" date="2018-05" db="EMBL/GenBank/DDBJ databases">
        <title>Genome sequencing of Flavobacterium sp. HYN0049.</title>
        <authorList>
            <person name="Yi H."/>
            <person name="Baek C."/>
        </authorList>
    </citation>
    <scope>NUCLEOTIDE SEQUENCE [LARGE SCALE GENOMIC DNA]</scope>
    <source>
        <strain evidence="2 3">HYN0049</strain>
    </source>
</reference>
<dbReference type="SUPFAM" id="SSF53448">
    <property type="entry name" value="Nucleotide-diphospho-sugar transferases"/>
    <property type="match status" value="1"/>
</dbReference>
<dbReference type="CDD" id="cd00761">
    <property type="entry name" value="Glyco_tranf_GTA_type"/>
    <property type="match status" value="1"/>
</dbReference>
<name>A0A2S1SH51_9FLAO</name>
<dbReference type="EMBL" id="CP029187">
    <property type="protein sequence ID" value="AWI25677.1"/>
    <property type="molecule type" value="Genomic_DNA"/>
</dbReference>
<dbReference type="Proteomes" id="UP000244937">
    <property type="component" value="Chromosome"/>
</dbReference>
<dbReference type="KEGG" id="fpal:HYN49_07060"/>
<gene>
    <name evidence="2" type="ORF">HYN49_07060</name>
</gene>